<dbReference type="PROSITE" id="PS00512">
    <property type="entry name" value="ALPHA_GALACTOSIDASE"/>
    <property type="match status" value="1"/>
</dbReference>
<feature type="domain" description="Glycosyl hydrolase family 36 N-terminal" evidence="8">
    <location>
        <begin position="26"/>
        <end position="275"/>
    </location>
</feature>
<reference evidence="9 10" key="1">
    <citation type="submission" date="2019-07" db="EMBL/GenBank/DDBJ databases">
        <title>Whole genome shotgun sequence of Actinotalea fermentans NBRC 105374.</title>
        <authorList>
            <person name="Hosoyama A."/>
            <person name="Uohara A."/>
            <person name="Ohji S."/>
            <person name="Ichikawa N."/>
        </authorList>
    </citation>
    <scope>NUCLEOTIDE SEQUENCE [LARGE SCALE GENOMIC DNA]</scope>
    <source>
        <strain evidence="9 10">NBRC 105374</strain>
    </source>
</reference>
<dbReference type="FunFam" id="3.20.20.70:FF:000118">
    <property type="entry name" value="Alpha-galactosidase"/>
    <property type="match status" value="1"/>
</dbReference>
<keyword evidence="3 5" id="KW-0378">Hydrolase</keyword>
<feature type="active site" description="Proton donor" evidence="6">
    <location>
        <position position="531"/>
    </location>
</feature>
<evidence type="ECO:0000256" key="6">
    <source>
        <dbReference type="PIRSR" id="PIRSR005536-1"/>
    </source>
</evidence>
<dbReference type="InterPro" id="IPR038417">
    <property type="entry name" value="Alpga-gal_N_sf"/>
</dbReference>
<evidence type="ECO:0000256" key="3">
    <source>
        <dbReference type="ARBA" id="ARBA00022801"/>
    </source>
</evidence>
<dbReference type="EMBL" id="BJYK01000012">
    <property type="protein sequence ID" value="GEN81403.1"/>
    <property type="molecule type" value="Genomic_DNA"/>
</dbReference>
<keyword evidence="10" id="KW-1185">Reference proteome</keyword>
<dbReference type="InterPro" id="IPR017853">
    <property type="entry name" value="GH"/>
</dbReference>
<dbReference type="GO" id="GO:0016052">
    <property type="term" value="P:carbohydrate catabolic process"/>
    <property type="evidence" value="ECO:0007669"/>
    <property type="project" value="InterPro"/>
</dbReference>
<dbReference type="EC" id="3.2.1.22" evidence="2 5"/>
<dbReference type="InterPro" id="IPR002252">
    <property type="entry name" value="Glyco_hydro_36"/>
</dbReference>
<dbReference type="Gene3D" id="2.70.98.60">
    <property type="entry name" value="alpha-galactosidase from lactobacil brevis"/>
    <property type="match status" value="1"/>
</dbReference>
<name>A0A511Z1U0_9CELL</name>
<feature type="binding site" evidence="7">
    <location>
        <position position="509"/>
    </location>
    <ligand>
        <name>substrate</name>
    </ligand>
</feature>
<dbReference type="InterPro" id="IPR013785">
    <property type="entry name" value="Aldolase_TIM"/>
</dbReference>
<accession>A0A511Z1U0</accession>
<evidence type="ECO:0000313" key="10">
    <source>
        <dbReference type="Proteomes" id="UP000321484"/>
    </source>
</evidence>
<dbReference type="InterPro" id="IPR050985">
    <property type="entry name" value="Alpha-glycosidase_related"/>
</dbReference>
<feature type="active site" description="Nucleophile" evidence="6">
    <location>
        <position position="465"/>
    </location>
</feature>
<dbReference type="PIRSF" id="PIRSF005536">
    <property type="entry name" value="Agal"/>
    <property type="match status" value="1"/>
</dbReference>
<feature type="binding site" evidence="7">
    <location>
        <begin position="353"/>
        <end position="354"/>
    </location>
    <ligand>
        <name>substrate</name>
    </ligand>
</feature>
<keyword evidence="4 5" id="KW-0326">Glycosidase</keyword>
<evidence type="ECO:0000256" key="1">
    <source>
        <dbReference type="ARBA" id="ARBA00001255"/>
    </source>
</evidence>
<dbReference type="OrthoDB" id="9758822at2"/>
<dbReference type="Pfam" id="PF02065">
    <property type="entry name" value="Melibiase"/>
    <property type="match status" value="1"/>
</dbReference>
<evidence type="ECO:0000256" key="5">
    <source>
        <dbReference type="PIRNR" id="PIRNR005536"/>
    </source>
</evidence>
<dbReference type="Proteomes" id="UP000321484">
    <property type="component" value="Unassembled WGS sequence"/>
</dbReference>
<dbReference type="PANTHER" id="PTHR43053">
    <property type="entry name" value="GLYCOSIDASE FAMILY 31"/>
    <property type="match status" value="1"/>
</dbReference>
<feature type="binding site" evidence="7">
    <location>
        <position position="191"/>
    </location>
    <ligand>
        <name>substrate</name>
    </ligand>
</feature>
<dbReference type="PANTHER" id="PTHR43053:SF3">
    <property type="entry name" value="ALPHA-GALACTOSIDASE C-RELATED"/>
    <property type="match status" value="1"/>
</dbReference>
<feature type="binding site" evidence="7">
    <location>
        <position position="531"/>
    </location>
    <ligand>
        <name>substrate</name>
    </ligand>
</feature>
<dbReference type="GO" id="GO:0004557">
    <property type="term" value="F:alpha-galactosidase activity"/>
    <property type="evidence" value="ECO:0007669"/>
    <property type="project" value="UniProtKB-UniRule"/>
</dbReference>
<comment type="caution">
    <text evidence="9">The sequence shown here is derived from an EMBL/GenBank/DDBJ whole genome shotgun (WGS) entry which is preliminary data.</text>
</comment>
<comment type="catalytic activity">
    <reaction evidence="1 5">
        <text>Hydrolysis of terminal, non-reducing alpha-D-galactose residues in alpha-D-galactosides, including galactose oligosaccharides, galactomannans and galactolipids.</text>
        <dbReference type="EC" id="3.2.1.22"/>
    </reaction>
</comment>
<sequence length="736" mass="79102">MDPARLIHLAADGVSVLLVQRGGLLPTLAHWGRGVRASDAELVALADAGHRPGMDGGSDVPYEPSMLPEHTRGWAGRPGLELHRAGAGWSPRLTVTSVTVDGRAVGPGEVAQTGPGLLSVRARDDDAGVTVTLEVELTTHGLLRTRATVRNEPGGADAGGATVAPLEVAKVSPSLAVPARAREVLDFGGRWGTERVPQRHAVTVGTYTRESRRGRTGLDATGTLAVGVPGFDSRAGEVWLCHVGIGGNHEHAVERTDGHQAFRGAELLFPGEVRLGVGQEYVSPWVYGSWADGLDAAAHRYHAFLRERSRAGRRPRPVTYNVWEAVLFDQDPAALADLATAAAALGVERFVLDDGWFLGRRDDRAGLGDWTVDPTVWPEGLAPFARHVASLGMELGLWVEPEMVNEDSGLARAHPDWILRARPELPDRWRFQQVVDLTNPAAFAHILGALDALVGELGLRYLKWDHNRDLVDAGHPGTGSAAVHEQTLATYRLMDELRARHEDLEIESCASGGGRVDLGILERTDRVHPSDNHDPLDRVRILRWTGLLVPPEMLGSHVASPRSQGTGRTHDLNTRCAAALLGHFGIEWDLAEADVAERAELARWVAVHKGLRGLLASGHVVTDGDEDDTPSVRGVVARDGSEGVFAVVTPALSADSRRRVRLPGLDPDRSYRLAAAWSHVAPPWLVPAWLRAAPPLGEPDARADAPGYAGGLLSTVGLDVPTFTPDRVVVVHARAR</sequence>
<evidence type="ECO:0000256" key="2">
    <source>
        <dbReference type="ARBA" id="ARBA00012755"/>
    </source>
</evidence>
<evidence type="ECO:0000256" key="4">
    <source>
        <dbReference type="ARBA" id="ARBA00023295"/>
    </source>
</evidence>
<gene>
    <name evidence="9" type="primary">galA</name>
    <name evidence="9" type="ORF">AFE02nite_31370</name>
</gene>
<dbReference type="Gene3D" id="3.20.20.70">
    <property type="entry name" value="Aldolase class I"/>
    <property type="match status" value="1"/>
</dbReference>
<protein>
    <recommendedName>
        <fullName evidence="2 5">Alpha-galactosidase</fullName>
        <ecNumber evidence="2 5">3.2.1.22</ecNumber>
    </recommendedName>
</protein>
<dbReference type="InterPro" id="IPR000111">
    <property type="entry name" value="Glyco_hydro_27/36_CS"/>
</dbReference>
<dbReference type="InterPro" id="IPR031704">
    <property type="entry name" value="Glyco_hydro_36_N"/>
</dbReference>
<dbReference type="PRINTS" id="PR00743">
    <property type="entry name" value="GLHYDRLASE36"/>
</dbReference>
<organism evidence="9 10">
    <name type="scientific">Actinotalea fermentans</name>
    <dbReference type="NCBI Taxonomy" id="43671"/>
    <lineage>
        <taxon>Bacteria</taxon>
        <taxon>Bacillati</taxon>
        <taxon>Actinomycetota</taxon>
        <taxon>Actinomycetes</taxon>
        <taxon>Micrococcales</taxon>
        <taxon>Cellulomonadaceae</taxon>
        <taxon>Actinotalea</taxon>
    </lineage>
</organism>
<proteinExistence type="inferred from homology"/>
<evidence type="ECO:0000259" key="8">
    <source>
        <dbReference type="Pfam" id="PF16875"/>
    </source>
</evidence>
<feature type="binding site" evidence="7">
    <location>
        <begin position="463"/>
        <end position="467"/>
    </location>
    <ligand>
        <name>substrate</name>
    </ligand>
</feature>
<dbReference type="SUPFAM" id="SSF51445">
    <property type="entry name" value="(Trans)glycosidases"/>
    <property type="match status" value="1"/>
</dbReference>
<feature type="binding site" evidence="7">
    <location>
        <position position="430"/>
    </location>
    <ligand>
        <name>substrate</name>
    </ligand>
</feature>
<evidence type="ECO:0000256" key="7">
    <source>
        <dbReference type="PIRSR" id="PIRSR005536-2"/>
    </source>
</evidence>
<dbReference type="CDD" id="cd14791">
    <property type="entry name" value="GH36"/>
    <property type="match status" value="1"/>
</dbReference>
<dbReference type="Pfam" id="PF16875">
    <property type="entry name" value="Glyco_hydro_36N"/>
    <property type="match status" value="1"/>
</dbReference>
<dbReference type="RefSeq" id="WP_146820009.1">
    <property type="nucleotide sequence ID" value="NZ_BJYK01000012.1"/>
</dbReference>
<dbReference type="AlphaFoldDB" id="A0A511Z1U0"/>
<evidence type="ECO:0000313" key="9">
    <source>
        <dbReference type="EMBL" id="GEN81403.1"/>
    </source>
</evidence>
<comment type="similarity">
    <text evidence="5">Belongs to the glycosyl hydrolase.</text>
</comment>